<reference evidence="2 3" key="1">
    <citation type="submission" date="2021-02" db="EMBL/GenBank/DDBJ databases">
        <title>De Novo genome assembly of isolated myxobacteria.</title>
        <authorList>
            <person name="Stevens D.C."/>
        </authorList>
    </citation>
    <scope>NUCLEOTIDE SEQUENCE [LARGE SCALE GENOMIC DNA]</scope>
    <source>
        <strain evidence="3">SCPEA02</strain>
    </source>
</reference>
<dbReference type="Proteomes" id="UP000662747">
    <property type="component" value="Chromosome"/>
</dbReference>
<gene>
    <name evidence="2" type="ORF">JY651_23795</name>
</gene>
<organism evidence="2 3">
    <name type="scientific">Pyxidicoccus parkwayensis</name>
    <dbReference type="NCBI Taxonomy" id="2813578"/>
    <lineage>
        <taxon>Bacteria</taxon>
        <taxon>Pseudomonadati</taxon>
        <taxon>Myxococcota</taxon>
        <taxon>Myxococcia</taxon>
        <taxon>Myxococcales</taxon>
        <taxon>Cystobacterineae</taxon>
        <taxon>Myxococcaceae</taxon>
        <taxon>Pyxidicoccus</taxon>
    </lineage>
</organism>
<protein>
    <recommendedName>
        <fullName evidence="4">Lipoprotein</fullName>
    </recommendedName>
</protein>
<evidence type="ECO:0000313" key="3">
    <source>
        <dbReference type="Proteomes" id="UP000662747"/>
    </source>
</evidence>
<proteinExistence type="predicted"/>
<feature type="region of interest" description="Disordered" evidence="1">
    <location>
        <begin position="82"/>
        <end position="115"/>
    </location>
</feature>
<sequence>MSVALAASSLAPLACDLEKTGNQLAADHVMVGTLLATPQVDISASAMAGYDAGTFGPDGGDVISLPAQTAAVVFLGTRSGENSQPSGVAGASVTVQPTGGQATSLTEDGAGSYSRTSVGEEDFKYQSGATYQFIASQGGTRFVGEVENAPVKETIAAFHPPEGFVRIDSKTELAFDRAAVPAGQDRTLGFVTVVPLSADGSQGKPTYTNVPQTPVQFLQLVGLPGPYRETRVAIPGTAFPDANKTYLVIFQAVRLGGAESDNLFIGSALLAGTAEVGVIRTR</sequence>
<evidence type="ECO:0008006" key="4">
    <source>
        <dbReference type="Google" id="ProtNLM"/>
    </source>
</evidence>
<dbReference type="EMBL" id="CP071090">
    <property type="protein sequence ID" value="QSQ28235.1"/>
    <property type="molecule type" value="Genomic_DNA"/>
</dbReference>
<feature type="compositionally biased region" description="Polar residues" evidence="1">
    <location>
        <begin position="93"/>
        <end position="106"/>
    </location>
</feature>
<accession>A0ABX7PCR9</accession>
<evidence type="ECO:0000256" key="1">
    <source>
        <dbReference type="SAM" id="MobiDB-lite"/>
    </source>
</evidence>
<keyword evidence="3" id="KW-1185">Reference proteome</keyword>
<evidence type="ECO:0000313" key="2">
    <source>
        <dbReference type="EMBL" id="QSQ28235.1"/>
    </source>
</evidence>
<name>A0ABX7PCR9_9BACT</name>